<keyword evidence="2 7" id="KW-0808">Transferase</keyword>
<dbReference type="InterPro" id="IPR049416">
    <property type="entry name" value="VinK-like_small"/>
</dbReference>
<gene>
    <name evidence="7" type="ORF">ACFPZI_34430</name>
</gene>
<evidence type="ECO:0000256" key="4">
    <source>
        <dbReference type="ARBA" id="ARBA00048462"/>
    </source>
</evidence>
<feature type="domain" description="Malonyl-CoA-[acyl-carrier-protein] transacylase small" evidence="6">
    <location>
        <begin position="138"/>
        <end position="199"/>
    </location>
</feature>
<dbReference type="SUPFAM" id="SSF52151">
    <property type="entry name" value="FabD/lysophospholipase-like"/>
    <property type="match status" value="1"/>
</dbReference>
<name>A0ABW1E828_9ACTN</name>
<dbReference type="Proteomes" id="UP001596180">
    <property type="component" value="Unassembled WGS sequence"/>
</dbReference>
<dbReference type="InterPro" id="IPR016035">
    <property type="entry name" value="Acyl_Trfase/lysoPLipase"/>
</dbReference>
<dbReference type="EC" id="2.3.1.39" evidence="1"/>
<dbReference type="InterPro" id="IPR001227">
    <property type="entry name" value="Ac_transferase_dom_sf"/>
</dbReference>
<evidence type="ECO:0000256" key="1">
    <source>
        <dbReference type="ARBA" id="ARBA00013258"/>
    </source>
</evidence>
<evidence type="ECO:0000313" key="7">
    <source>
        <dbReference type="EMBL" id="MFC5856665.1"/>
    </source>
</evidence>
<dbReference type="EMBL" id="JBHSOA010000132">
    <property type="protein sequence ID" value="MFC5856665.1"/>
    <property type="molecule type" value="Genomic_DNA"/>
</dbReference>
<evidence type="ECO:0000256" key="5">
    <source>
        <dbReference type="SAM" id="MobiDB-lite"/>
    </source>
</evidence>
<accession>A0ABW1E828</accession>
<evidence type="ECO:0000256" key="2">
    <source>
        <dbReference type="ARBA" id="ARBA00022679"/>
    </source>
</evidence>
<evidence type="ECO:0000313" key="8">
    <source>
        <dbReference type="Proteomes" id="UP001596180"/>
    </source>
</evidence>
<feature type="region of interest" description="Disordered" evidence="5">
    <location>
        <begin position="301"/>
        <end position="328"/>
    </location>
</feature>
<sequence length="328" mass="36237">MDMSFRTGSAVVFPGMGPSRFTDVAKFMLLNPIARDLVGAADEVLGYSLVDRYRETQGDYSEFAQVAFLVNCLALARWAEGELGMAARFCVGPSFGGKAAAVHSGALPFEQAVWMTARWARCLEDHVARDHRDVITQSFARVPEDRLDEVLAELAERGEWYDISCRIDDDFHMVSLRESALDWLAKRLRSIGGLPLYTMRPPMHSSVLGALRDQVEREIFDELQFADPRIPVVADQDGAVLHSGDGVRRMLLDGFVHPVQWPRVVAALRDLGVGTLYVSGPDSLFGRVGCTTRNFQVVAVSPSTAMQPRRHRAPRPSRGGDPLPQAAP</sequence>
<organism evidence="7 8">
    <name type="scientific">Streptomyces chlorus</name>
    <dbReference type="NCBI Taxonomy" id="887452"/>
    <lineage>
        <taxon>Bacteria</taxon>
        <taxon>Bacillati</taxon>
        <taxon>Actinomycetota</taxon>
        <taxon>Actinomycetes</taxon>
        <taxon>Kitasatosporales</taxon>
        <taxon>Streptomycetaceae</taxon>
        <taxon>Streptomyces</taxon>
    </lineage>
</organism>
<evidence type="ECO:0000259" key="6">
    <source>
        <dbReference type="Pfam" id="PF21124"/>
    </source>
</evidence>
<comment type="catalytic activity">
    <reaction evidence="4">
        <text>holo-[ACP] + malonyl-CoA = malonyl-[ACP] + CoA</text>
        <dbReference type="Rhea" id="RHEA:41792"/>
        <dbReference type="Rhea" id="RHEA-COMP:9623"/>
        <dbReference type="Rhea" id="RHEA-COMP:9685"/>
        <dbReference type="ChEBI" id="CHEBI:57287"/>
        <dbReference type="ChEBI" id="CHEBI:57384"/>
        <dbReference type="ChEBI" id="CHEBI:64479"/>
        <dbReference type="ChEBI" id="CHEBI:78449"/>
        <dbReference type="EC" id="2.3.1.39"/>
    </reaction>
</comment>
<evidence type="ECO:0000256" key="3">
    <source>
        <dbReference type="ARBA" id="ARBA00023315"/>
    </source>
</evidence>
<proteinExistence type="predicted"/>
<dbReference type="RefSeq" id="WP_381371095.1">
    <property type="nucleotide sequence ID" value="NZ_JBHSOA010000132.1"/>
</dbReference>
<keyword evidence="8" id="KW-1185">Reference proteome</keyword>
<dbReference type="InterPro" id="IPR050858">
    <property type="entry name" value="Mal-CoA-ACP_Trans/PKS_FabD"/>
</dbReference>
<dbReference type="PANTHER" id="PTHR42681:SF1">
    <property type="entry name" value="MALONYL-COA-ACYL CARRIER PROTEIN TRANSACYLASE, MITOCHONDRIAL"/>
    <property type="match status" value="1"/>
</dbReference>
<dbReference type="Gene3D" id="3.40.366.10">
    <property type="entry name" value="Malonyl-Coenzyme A Acyl Carrier Protein, domain 2"/>
    <property type="match status" value="2"/>
</dbReference>
<dbReference type="Pfam" id="PF21124">
    <property type="entry name" value="VinK_C"/>
    <property type="match status" value="1"/>
</dbReference>
<dbReference type="GO" id="GO:0004314">
    <property type="term" value="F:[acyl-carrier-protein] S-malonyltransferase activity"/>
    <property type="evidence" value="ECO:0007669"/>
    <property type="project" value="UniProtKB-EC"/>
</dbReference>
<keyword evidence="3 7" id="KW-0012">Acyltransferase</keyword>
<reference evidence="8" key="1">
    <citation type="journal article" date="2019" name="Int. J. Syst. Evol. Microbiol.">
        <title>The Global Catalogue of Microorganisms (GCM) 10K type strain sequencing project: providing services to taxonomists for standard genome sequencing and annotation.</title>
        <authorList>
            <consortium name="The Broad Institute Genomics Platform"/>
            <consortium name="The Broad Institute Genome Sequencing Center for Infectious Disease"/>
            <person name="Wu L."/>
            <person name="Ma J."/>
        </authorList>
    </citation>
    <scope>NUCLEOTIDE SEQUENCE [LARGE SCALE GENOMIC DNA]</scope>
    <source>
        <strain evidence="8">JCM 10411</strain>
    </source>
</reference>
<comment type="caution">
    <text evidence="7">The sequence shown here is derived from an EMBL/GenBank/DDBJ whole genome shotgun (WGS) entry which is preliminary data.</text>
</comment>
<dbReference type="PANTHER" id="PTHR42681">
    <property type="entry name" value="MALONYL-COA-ACYL CARRIER PROTEIN TRANSACYLASE, MITOCHONDRIAL"/>
    <property type="match status" value="1"/>
</dbReference>
<protein>
    <recommendedName>
        <fullName evidence="1">[acyl-carrier-protein] S-malonyltransferase</fullName>
        <ecNumber evidence="1">2.3.1.39</ecNumber>
    </recommendedName>
</protein>